<accession>A0ABV8SGP8</accession>
<proteinExistence type="predicted"/>
<gene>
    <name evidence="1" type="ORF">ACFO1S_25105</name>
</gene>
<dbReference type="EMBL" id="JBHSED010000065">
    <property type="protein sequence ID" value="MFC4306703.1"/>
    <property type="molecule type" value="Genomic_DNA"/>
</dbReference>
<evidence type="ECO:0000313" key="1">
    <source>
        <dbReference type="EMBL" id="MFC4306703.1"/>
    </source>
</evidence>
<dbReference type="Proteomes" id="UP001595755">
    <property type="component" value="Unassembled WGS sequence"/>
</dbReference>
<comment type="caution">
    <text evidence="1">The sequence shown here is derived from an EMBL/GenBank/DDBJ whole genome shotgun (WGS) entry which is preliminary data.</text>
</comment>
<keyword evidence="2" id="KW-1185">Reference proteome</keyword>
<dbReference type="InterPro" id="IPR008928">
    <property type="entry name" value="6-hairpin_glycosidase_sf"/>
</dbReference>
<name>A0ABV8SGP8_9BACL</name>
<organism evidence="1 2">
    <name type="scientific">Cohnella boryungensis</name>
    <dbReference type="NCBI Taxonomy" id="768479"/>
    <lineage>
        <taxon>Bacteria</taxon>
        <taxon>Bacillati</taxon>
        <taxon>Bacillota</taxon>
        <taxon>Bacilli</taxon>
        <taxon>Bacillales</taxon>
        <taxon>Paenibacillaceae</taxon>
        <taxon>Cohnella</taxon>
    </lineage>
</organism>
<reference evidence="2" key="1">
    <citation type="journal article" date="2019" name="Int. J. Syst. Evol. Microbiol.">
        <title>The Global Catalogue of Microorganisms (GCM) 10K type strain sequencing project: providing services to taxonomists for standard genome sequencing and annotation.</title>
        <authorList>
            <consortium name="The Broad Institute Genomics Platform"/>
            <consortium name="The Broad Institute Genome Sequencing Center for Infectious Disease"/>
            <person name="Wu L."/>
            <person name="Ma J."/>
        </authorList>
    </citation>
    <scope>NUCLEOTIDE SEQUENCE [LARGE SCALE GENOMIC DNA]</scope>
    <source>
        <strain evidence="2">CGMCC 4.1641</strain>
    </source>
</reference>
<protein>
    <submittedName>
        <fullName evidence="1">Uncharacterized protein</fullName>
    </submittedName>
</protein>
<dbReference type="RefSeq" id="WP_378127769.1">
    <property type="nucleotide sequence ID" value="NZ_JBHSED010000065.1"/>
</dbReference>
<sequence length="548" mass="62612">MTRSDRLSHPAVFVYDAGKVYGLNASPYFVVINGYKRPWKPGQEGEFFQYGGFTCTLSRGAIGYTLGYEHSPWQFIKSKLVKDRSPLGENCFELQPHEAVEFTIESYEYEGSMERDIHAAIQEVYYRYRQEPRIVSDPITAVSDLARAVARDAWLPEELAYSGQVFEHKGSGGYRYNPILSLSWTNGLSVATPMLMAALRLGDESMRQQALSFIANTVEHSLNPASGLPYDACPDGKWGIQGWWFDGMRTPGHSSYLVGQALYYILKAYEYEKRIKDIVHEDWLDFVRDAIPRIERTKNTDHEYPYIFSEKTGAGLEYDSFSGTWCLAATAYYSWLTGDGKYLEGLRLSEQHYYDAYVRHVECYGAPLDTDKAVDSEGILAYIKAVKYLHAITGKKTYLEHMRDAICYEFSFKFGYNSPIKAPPLSRIGWSSCGGSVTSTANPHIHPMGSNLVDELLYYLDNCEDDYIRDRLEDTVRWGCQTYNTYDKEYGYGKKGWMSERFCHSDGLLTQTYDDGTIASTWFCLMPWASSCIIEGLSGEYWEKKVPY</sequence>
<dbReference type="SUPFAM" id="SSF48208">
    <property type="entry name" value="Six-hairpin glycosidases"/>
    <property type="match status" value="1"/>
</dbReference>
<evidence type="ECO:0000313" key="2">
    <source>
        <dbReference type="Proteomes" id="UP001595755"/>
    </source>
</evidence>